<evidence type="ECO:0000256" key="2">
    <source>
        <dbReference type="SAM" id="MobiDB-lite"/>
    </source>
</evidence>
<evidence type="ECO:0000313" key="5">
    <source>
        <dbReference type="Proteomes" id="UP000822476"/>
    </source>
</evidence>
<evidence type="ECO:0000313" key="4">
    <source>
        <dbReference type="EMBL" id="KAF7233824.1"/>
    </source>
</evidence>
<proteinExistence type="predicted"/>
<protein>
    <recommendedName>
        <fullName evidence="3">BEN domain-containing protein</fullName>
    </recommendedName>
</protein>
<feature type="region of interest" description="Disordered" evidence="2">
    <location>
        <begin position="170"/>
        <end position="210"/>
    </location>
</feature>
<feature type="coiled-coil region" evidence="1">
    <location>
        <begin position="12"/>
        <end position="46"/>
    </location>
</feature>
<dbReference type="Proteomes" id="UP000822476">
    <property type="component" value="Unassembled WGS sequence"/>
</dbReference>
<keyword evidence="5" id="KW-1185">Reference proteome</keyword>
<dbReference type="AlphaFoldDB" id="A0A8S9YML3"/>
<dbReference type="OrthoDB" id="6287175at2759"/>
<name>A0A8S9YML3_9TREM</name>
<dbReference type="InterPro" id="IPR018379">
    <property type="entry name" value="BEN_domain"/>
</dbReference>
<dbReference type="EMBL" id="JTDE01020778">
    <property type="protein sequence ID" value="KAF7233824.1"/>
    <property type="molecule type" value="Genomic_DNA"/>
</dbReference>
<evidence type="ECO:0000256" key="1">
    <source>
        <dbReference type="SAM" id="Coils"/>
    </source>
</evidence>
<dbReference type="Gene3D" id="1.10.10.2590">
    <property type="entry name" value="BEN domain"/>
    <property type="match status" value="1"/>
</dbReference>
<keyword evidence="1" id="KW-0175">Coiled coil</keyword>
<organism evidence="4 5">
    <name type="scientific">Paragonimus skrjabini miyazakii</name>
    <dbReference type="NCBI Taxonomy" id="59628"/>
    <lineage>
        <taxon>Eukaryota</taxon>
        <taxon>Metazoa</taxon>
        <taxon>Spiralia</taxon>
        <taxon>Lophotrochozoa</taxon>
        <taxon>Platyhelminthes</taxon>
        <taxon>Trematoda</taxon>
        <taxon>Digenea</taxon>
        <taxon>Plagiorchiida</taxon>
        <taxon>Troglotremata</taxon>
        <taxon>Troglotrematidae</taxon>
        <taxon>Paragonimus</taxon>
    </lineage>
</organism>
<sequence>MDSISALQYLSREQLENLIHRLQAEASHLKNQLNDVEHRNNILQLALPQMVRGCMTEVLGAVRNPLKELPPAADGNTGIEIGVQTIDSSSPLKSFVSASIQTLPEPTDVIELSSSSTQTDSPLDLDDIDSVLVNITDVSDKQELLSAIVSKRQMDHIYLTALETSDVSGTHSASGVIGVRRRKRKCSPAKACEPLPGKNDRHPRSPSTDLTVATDTRSVNVYASNSKRSKTVDVLRLRTAKDGIPTAVNDAQSEEGGNKNSDVTLGHNGGFVLLNNSHTTLRKEDPISEISIDSESFGGLSTTVAPLKYEIGLEDTPPQPAFIGADNFELNMSEDLPGEIDWNELVRVRQEIFSNPNITMSRHWSLYQTASEWTRATCAMMSALFDPDQMANSTVLGRSSTEPRDRLPWDRVNFIVGTICQQFGVPSTKVRARMAQKCKDERRKRRLMAQHSSFDQECSAASR</sequence>
<reference evidence="4" key="1">
    <citation type="submission" date="2019-07" db="EMBL/GenBank/DDBJ databases">
        <title>Annotation for the trematode Paragonimus miyazaki's.</title>
        <authorList>
            <person name="Choi Y.-J."/>
        </authorList>
    </citation>
    <scope>NUCLEOTIDE SEQUENCE</scope>
    <source>
        <strain evidence="4">Japan</strain>
    </source>
</reference>
<accession>A0A8S9YML3</accession>
<dbReference type="PROSITE" id="PS51457">
    <property type="entry name" value="BEN"/>
    <property type="match status" value="1"/>
</dbReference>
<dbReference type="GO" id="GO:0003677">
    <property type="term" value="F:DNA binding"/>
    <property type="evidence" value="ECO:0007669"/>
    <property type="project" value="InterPro"/>
</dbReference>
<comment type="caution">
    <text evidence="4">The sequence shown here is derived from an EMBL/GenBank/DDBJ whole genome shotgun (WGS) entry which is preliminary data.</text>
</comment>
<feature type="domain" description="BEN" evidence="3">
    <location>
        <begin position="355"/>
        <end position="445"/>
    </location>
</feature>
<evidence type="ECO:0000259" key="3">
    <source>
        <dbReference type="PROSITE" id="PS51457"/>
    </source>
</evidence>
<gene>
    <name evidence="4" type="ORF">EG68_02774</name>
</gene>